<reference evidence="2 3" key="1">
    <citation type="submission" date="2021-03" db="EMBL/GenBank/DDBJ databases">
        <title>Sequencing the genomes of 1000 actinobacteria strains.</title>
        <authorList>
            <person name="Klenk H.-P."/>
        </authorList>
    </citation>
    <scope>NUCLEOTIDE SEQUENCE [LARGE SCALE GENOMIC DNA]</scope>
    <source>
        <strain evidence="2 3">DSM 18824</strain>
    </source>
</reference>
<evidence type="ECO:0000313" key="3">
    <source>
        <dbReference type="Proteomes" id="UP000755585"/>
    </source>
</evidence>
<evidence type="ECO:0000313" key="2">
    <source>
        <dbReference type="EMBL" id="MBP2356408.1"/>
    </source>
</evidence>
<sequence length="44" mass="5296">MPTDVRDTEEYQESEAELRREESEGEIYPLTDRHPFPPSHYDRS</sequence>
<dbReference type="EMBL" id="JAGINT010000002">
    <property type="protein sequence ID" value="MBP2356408.1"/>
    <property type="molecule type" value="Genomic_DNA"/>
</dbReference>
<gene>
    <name evidence="2" type="ORF">JOF29_007518</name>
</gene>
<dbReference type="Proteomes" id="UP000755585">
    <property type="component" value="Unassembled WGS sequence"/>
</dbReference>
<dbReference type="RefSeq" id="WP_281067466.1">
    <property type="nucleotide sequence ID" value="NZ_BAAAVU010000024.1"/>
</dbReference>
<protein>
    <submittedName>
        <fullName evidence="2">Uncharacterized protein</fullName>
    </submittedName>
</protein>
<feature type="region of interest" description="Disordered" evidence="1">
    <location>
        <begin position="1"/>
        <end position="44"/>
    </location>
</feature>
<accession>A0ABS4UXS0</accession>
<name>A0ABS4UXS0_9ACTN</name>
<comment type="caution">
    <text evidence="2">The sequence shown here is derived from an EMBL/GenBank/DDBJ whole genome shotgun (WGS) entry which is preliminary data.</text>
</comment>
<feature type="compositionally biased region" description="Basic and acidic residues" evidence="1">
    <location>
        <begin position="31"/>
        <end position="44"/>
    </location>
</feature>
<organism evidence="2 3">
    <name type="scientific">Kribbella aluminosa</name>
    <dbReference type="NCBI Taxonomy" id="416017"/>
    <lineage>
        <taxon>Bacteria</taxon>
        <taxon>Bacillati</taxon>
        <taxon>Actinomycetota</taxon>
        <taxon>Actinomycetes</taxon>
        <taxon>Propionibacteriales</taxon>
        <taxon>Kribbellaceae</taxon>
        <taxon>Kribbella</taxon>
    </lineage>
</organism>
<keyword evidence="3" id="KW-1185">Reference proteome</keyword>
<proteinExistence type="predicted"/>
<evidence type="ECO:0000256" key="1">
    <source>
        <dbReference type="SAM" id="MobiDB-lite"/>
    </source>
</evidence>